<dbReference type="Proteomes" id="UP000032061">
    <property type="component" value="Unassembled WGS sequence"/>
</dbReference>
<protein>
    <submittedName>
        <fullName evidence="1">Uncharacterized protein</fullName>
    </submittedName>
</protein>
<sequence length="162" mass="17093">MPHCADAVAEHASAPAVINAEAVASEVGVHVVEIAVAAVKKAAVIVLGPEDIADGVEVPVFRPFDNRLSRGGRYAQCQRLHAAHGSGSGGVHAGEKDAFLGKAVQERGQVLPVSELGHKIRTEAFHEDKDHVAALQRRLDVLYAAVDRVACSGKGYRAVCQF</sequence>
<proteinExistence type="predicted"/>
<comment type="caution">
    <text evidence="1">The sequence shown here is derived from an EMBL/GenBank/DDBJ whole genome shotgun (WGS) entry which is preliminary data.</text>
</comment>
<dbReference type="AlphaFoldDB" id="A0A0D0ENJ3"/>
<name>A0A0D0ENJ3_9FLAO</name>
<evidence type="ECO:0000313" key="2">
    <source>
        <dbReference type="Proteomes" id="UP000032061"/>
    </source>
</evidence>
<evidence type="ECO:0000313" key="1">
    <source>
        <dbReference type="EMBL" id="KIO54650.1"/>
    </source>
</evidence>
<reference evidence="1 2" key="1">
    <citation type="submission" date="2015-01" db="EMBL/GenBank/DDBJ databases">
        <title>Genome of Flavobacterium hibernum DSM 12611.</title>
        <authorList>
            <person name="Stropko S.J."/>
            <person name="Pipes S.E."/>
            <person name="Newman J.D."/>
        </authorList>
    </citation>
    <scope>NUCLEOTIDE SEQUENCE [LARGE SCALE GENOMIC DNA]</scope>
    <source>
        <strain evidence="1 2">DSM 12611</strain>
    </source>
</reference>
<dbReference type="EMBL" id="JPRK01000002">
    <property type="protein sequence ID" value="KIO54650.1"/>
    <property type="molecule type" value="Genomic_DNA"/>
</dbReference>
<accession>A0A0D0ENJ3</accession>
<gene>
    <name evidence="1" type="ORF">IW18_01195</name>
</gene>
<organism evidence="1 2">
    <name type="scientific">Flavobacterium hibernum</name>
    <dbReference type="NCBI Taxonomy" id="37752"/>
    <lineage>
        <taxon>Bacteria</taxon>
        <taxon>Pseudomonadati</taxon>
        <taxon>Bacteroidota</taxon>
        <taxon>Flavobacteriia</taxon>
        <taxon>Flavobacteriales</taxon>
        <taxon>Flavobacteriaceae</taxon>
        <taxon>Flavobacterium</taxon>
    </lineage>
</organism>